<evidence type="ECO:0000313" key="3">
    <source>
        <dbReference type="Proteomes" id="UP000186601"/>
    </source>
</evidence>
<evidence type="ECO:0000313" key="2">
    <source>
        <dbReference type="EMBL" id="PSS29601.1"/>
    </source>
</evidence>
<organism evidence="2 3">
    <name type="scientific">Hermanssonia centrifuga</name>
    <dbReference type="NCBI Taxonomy" id="98765"/>
    <lineage>
        <taxon>Eukaryota</taxon>
        <taxon>Fungi</taxon>
        <taxon>Dikarya</taxon>
        <taxon>Basidiomycota</taxon>
        <taxon>Agaricomycotina</taxon>
        <taxon>Agaricomycetes</taxon>
        <taxon>Polyporales</taxon>
        <taxon>Meruliaceae</taxon>
        <taxon>Hermanssonia</taxon>
    </lineage>
</organism>
<feature type="compositionally biased region" description="Low complexity" evidence="1">
    <location>
        <begin position="50"/>
        <end position="61"/>
    </location>
</feature>
<reference evidence="2 3" key="1">
    <citation type="submission" date="2018-02" db="EMBL/GenBank/DDBJ databases">
        <title>Genome sequence of the basidiomycete white-rot fungus Phlebia centrifuga.</title>
        <authorList>
            <person name="Granchi Z."/>
            <person name="Peng M."/>
            <person name="de Vries R.P."/>
            <person name="Hilden K."/>
            <person name="Makela M.R."/>
            <person name="Grigoriev I."/>
            <person name="Riley R."/>
        </authorList>
    </citation>
    <scope>NUCLEOTIDE SEQUENCE [LARGE SCALE GENOMIC DNA]</scope>
    <source>
        <strain evidence="2 3">FBCC195</strain>
    </source>
</reference>
<proteinExistence type="predicted"/>
<feature type="region of interest" description="Disordered" evidence="1">
    <location>
        <begin position="27"/>
        <end position="91"/>
    </location>
</feature>
<feature type="region of interest" description="Disordered" evidence="1">
    <location>
        <begin position="441"/>
        <end position="472"/>
    </location>
</feature>
<dbReference type="AlphaFoldDB" id="A0A2R6RHW6"/>
<dbReference type="STRING" id="98765.A0A2R6RHW6"/>
<protein>
    <submittedName>
        <fullName evidence="2">Uncharacterized protein</fullName>
    </submittedName>
</protein>
<dbReference type="Proteomes" id="UP000186601">
    <property type="component" value="Unassembled WGS sequence"/>
</dbReference>
<dbReference type="EMBL" id="MLYV02000256">
    <property type="protein sequence ID" value="PSS29601.1"/>
    <property type="molecule type" value="Genomic_DNA"/>
</dbReference>
<feature type="region of interest" description="Disordered" evidence="1">
    <location>
        <begin position="113"/>
        <end position="174"/>
    </location>
</feature>
<comment type="caution">
    <text evidence="2">The sequence shown here is derived from an EMBL/GenBank/DDBJ whole genome shotgun (WGS) entry which is preliminary data.</text>
</comment>
<dbReference type="OrthoDB" id="3247214at2759"/>
<keyword evidence="3" id="KW-1185">Reference proteome</keyword>
<name>A0A2R6RHW6_9APHY</name>
<sequence>MSTQQPLEQNSSESESVFVRFRRSLSGSFSQTNAPSSQPSTQKTEDIHPTSRPTTPRQPTTFEKLISLGQSRKDWEVDFPPPHWSDQTGSVPGAPGMVLELYFFSITIVSPKETAHEPPPTTNPTREANNEPPPEPTTLAKRIQSMLASIPPILSSNSTQEPKLDGEGPPPKLVSDPKMISFLSSPGIMNGSLSKSGQSVWSVLDKLRAQLPGQDKHRADIPLEERKGEEEVLDDDESGVMIYGPLLPTADSEVELAKSEMVPHDNEESKQDGKKVPVRKETVVDKLERMWPFGKEKEKASDEPSESRVFFQPVKEKRVWIPSKDKISIQVMWWGYRIYLPPPVLDVLDNTKIEGAKRAAMLTAALKWLLDRVPMAMLPPQARPAMAMLKAFTPYLGYVGGVVAWSWGAVKTFDKGNGVTLTATWLLSVAVIPGTWEADEIPGPVDIPRENEATQQQPSEPGLATENPTKQL</sequence>
<feature type="compositionally biased region" description="Polar residues" evidence="1">
    <location>
        <begin position="27"/>
        <end position="42"/>
    </location>
</feature>
<accession>A0A2R6RHW6</accession>
<evidence type="ECO:0000256" key="1">
    <source>
        <dbReference type="SAM" id="MobiDB-lite"/>
    </source>
</evidence>
<gene>
    <name evidence="2" type="ORF">PHLCEN_2v2749</name>
</gene>